<name>A0ABR4EXP7_9PEZI</name>
<dbReference type="CDD" id="cd00067">
    <property type="entry name" value="GAL4"/>
    <property type="match status" value="1"/>
</dbReference>
<dbReference type="InterPro" id="IPR001138">
    <property type="entry name" value="Zn2Cys6_DnaBD"/>
</dbReference>
<feature type="domain" description="Zn(2)-C6 fungal-type" evidence="3">
    <location>
        <begin position="25"/>
        <end position="55"/>
    </location>
</feature>
<dbReference type="SMART" id="SM00066">
    <property type="entry name" value="GAL4"/>
    <property type="match status" value="1"/>
</dbReference>
<proteinExistence type="predicted"/>
<evidence type="ECO:0000313" key="5">
    <source>
        <dbReference type="Proteomes" id="UP001600888"/>
    </source>
</evidence>
<keyword evidence="1" id="KW-0539">Nucleus</keyword>
<evidence type="ECO:0000256" key="2">
    <source>
        <dbReference type="SAM" id="MobiDB-lite"/>
    </source>
</evidence>
<evidence type="ECO:0000256" key="1">
    <source>
        <dbReference type="ARBA" id="ARBA00023242"/>
    </source>
</evidence>
<feature type="compositionally biased region" description="Polar residues" evidence="2">
    <location>
        <begin position="193"/>
        <end position="214"/>
    </location>
</feature>
<feature type="compositionally biased region" description="Polar residues" evidence="2">
    <location>
        <begin position="87"/>
        <end position="100"/>
    </location>
</feature>
<dbReference type="Gene3D" id="4.10.240.10">
    <property type="entry name" value="Zn(2)-C6 fungal-type DNA-binding domain"/>
    <property type="match status" value="1"/>
</dbReference>
<dbReference type="InterPro" id="IPR036864">
    <property type="entry name" value="Zn2-C6_fun-type_DNA-bd_sf"/>
</dbReference>
<dbReference type="PANTHER" id="PTHR31668">
    <property type="entry name" value="GLUCOSE TRANSPORT TRANSCRIPTION REGULATOR RGT1-RELATED-RELATED"/>
    <property type="match status" value="1"/>
</dbReference>
<dbReference type="PANTHER" id="PTHR31668:SF4">
    <property type="entry name" value="TRANSCRIPTIONAL ACTIVATOR PROTEIN DAL81"/>
    <property type="match status" value="1"/>
</dbReference>
<dbReference type="PROSITE" id="PS50048">
    <property type="entry name" value="ZN2_CY6_FUNGAL_2"/>
    <property type="match status" value="1"/>
</dbReference>
<feature type="compositionally biased region" description="Polar residues" evidence="2">
    <location>
        <begin position="1"/>
        <end position="15"/>
    </location>
</feature>
<dbReference type="EMBL" id="JBAWTH010000020">
    <property type="protein sequence ID" value="KAL2287226.1"/>
    <property type="molecule type" value="Genomic_DNA"/>
</dbReference>
<comment type="caution">
    <text evidence="4">The sequence shown here is derived from an EMBL/GenBank/DDBJ whole genome shotgun (WGS) entry which is preliminary data.</text>
</comment>
<evidence type="ECO:0000259" key="3">
    <source>
        <dbReference type="PROSITE" id="PS50048"/>
    </source>
</evidence>
<evidence type="ECO:0000313" key="4">
    <source>
        <dbReference type="EMBL" id="KAL2287226.1"/>
    </source>
</evidence>
<dbReference type="SUPFAM" id="SSF57701">
    <property type="entry name" value="Zn2/Cys6 DNA-binding domain"/>
    <property type="match status" value="1"/>
</dbReference>
<feature type="region of interest" description="Disordered" evidence="2">
    <location>
        <begin position="167"/>
        <end position="215"/>
    </location>
</feature>
<accession>A0ABR4EXP7</accession>
<dbReference type="PROSITE" id="PS00463">
    <property type="entry name" value="ZN2_CY6_FUNGAL_1"/>
    <property type="match status" value="1"/>
</dbReference>
<reference evidence="4 5" key="1">
    <citation type="submission" date="2024-03" db="EMBL/GenBank/DDBJ databases">
        <title>A high-quality draft genome sequence of Diaporthe vaccinii, a causative agent of upright dieback and viscid rot disease in cranberry plants.</title>
        <authorList>
            <person name="Sarrasin M."/>
            <person name="Lang B.F."/>
            <person name="Burger G."/>
        </authorList>
    </citation>
    <scope>NUCLEOTIDE SEQUENCE [LARGE SCALE GENOMIC DNA]</scope>
    <source>
        <strain evidence="4 5">IS7</strain>
    </source>
</reference>
<organism evidence="4 5">
    <name type="scientific">Diaporthe vaccinii</name>
    <dbReference type="NCBI Taxonomy" id="105482"/>
    <lineage>
        <taxon>Eukaryota</taxon>
        <taxon>Fungi</taxon>
        <taxon>Dikarya</taxon>
        <taxon>Ascomycota</taxon>
        <taxon>Pezizomycotina</taxon>
        <taxon>Sordariomycetes</taxon>
        <taxon>Sordariomycetidae</taxon>
        <taxon>Diaporthales</taxon>
        <taxon>Diaporthaceae</taxon>
        <taxon>Diaporthe</taxon>
        <taxon>Diaporthe eres species complex</taxon>
    </lineage>
</organism>
<keyword evidence="5" id="KW-1185">Reference proteome</keyword>
<dbReference type="Proteomes" id="UP001600888">
    <property type="component" value="Unassembled WGS sequence"/>
</dbReference>
<gene>
    <name evidence="4" type="ORF">FJTKL_05735</name>
</gene>
<feature type="region of interest" description="Disordered" evidence="2">
    <location>
        <begin position="57"/>
        <end position="102"/>
    </location>
</feature>
<protein>
    <recommendedName>
        <fullName evidence="3">Zn(2)-C6 fungal-type domain-containing protein</fullName>
    </recommendedName>
</protein>
<dbReference type="Pfam" id="PF00172">
    <property type="entry name" value="Zn_clus"/>
    <property type="match status" value="1"/>
</dbReference>
<feature type="region of interest" description="Disordered" evidence="2">
    <location>
        <begin position="1"/>
        <end position="24"/>
    </location>
</feature>
<sequence>MSALSNPPKAQNGPPSGTVPVKHRACDDCRSRKLACTKEPDGCSRCKKEGIVCHYSAQKQMGRPRKKPNADCTSASAKPAPAVSISAPAQQASSGNTPEESTMAAPDVLMDLDPSSFIDPVLGTTSDVGLLDLLGPDFVSTQPFHAQEWQPKMNPLERAVWSFDINFDNHYPPPPPAEHSDTGAQPPPPLSFGTPSLSSQGATTPENANTSTTAPAPGTCGCLASLYLALDGLTNLPTEVEPAIRAARSATKAAHESTHCRVCCPPLTESMRITMSSFQNMMILGALFPSVVDAYRRILDMIEIETARAICERRQIHFSLPEYGGMWGQLGSYEDIFNAAGQFNNVTLEPALWRLTVRALLKVDVYGLNCGPEGPGSKTLRFSQMGLKDIVAQMEERSRARHAEVDALLEAGLPGPVGPAGVRAQHSLGEEPHCKRIIRLAKDAIASLDIP</sequence>
<dbReference type="InterPro" id="IPR050797">
    <property type="entry name" value="Carb_Metab_Trans_Reg"/>
</dbReference>